<evidence type="ECO:0000256" key="1">
    <source>
        <dbReference type="SAM" id="Phobius"/>
    </source>
</evidence>
<feature type="transmembrane region" description="Helical" evidence="1">
    <location>
        <begin position="16"/>
        <end position="41"/>
    </location>
</feature>
<dbReference type="InterPro" id="IPR013901">
    <property type="entry name" value="Anthrone_oxy"/>
</dbReference>
<feature type="transmembrane region" description="Helical" evidence="1">
    <location>
        <begin position="94"/>
        <end position="115"/>
    </location>
</feature>
<gene>
    <name evidence="2" type="ORF">DFJ69_5464</name>
</gene>
<proteinExistence type="predicted"/>
<dbReference type="AlphaFoldDB" id="A0A3D9T3W9"/>
<protein>
    <submittedName>
        <fullName evidence="2">Putative membrane protein</fullName>
    </submittedName>
</protein>
<keyword evidence="1" id="KW-1133">Transmembrane helix</keyword>
<dbReference type="Pfam" id="PF08592">
    <property type="entry name" value="Anthrone_oxy"/>
    <property type="match status" value="1"/>
</dbReference>
<organism evidence="2 3">
    <name type="scientific">Thermomonospora umbrina</name>
    <dbReference type="NCBI Taxonomy" id="111806"/>
    <lineage>
        <taxon>Bacteria</taxon>
        <taxon>Bacillati</taxon>
        <taxon>Actinomycetota</taxon>
        <taxon>Actinomycetes</taxon>
        <taxon>Streptosporangiales</taxon>
        <taxon>Thermomonosporaceae</taxon>
        <taxon>Thermomonospora</taxon>
    </lineage>
</organism>
<keyword evidence="1" id="KW-0472">Membrane</keyword>
<dbReference type="Proteomes" id="UP000256661">
    <property type="component" value="Unassembled WGS sequence"/>
</dbReference>
<keyword evidence="1" id="KW-0812">Transmembrane</keyword>
<evidence type="ECO:0000313" key="3">
    <source>
        <dbReference type="Proteomes" id="UP000256661"/>
    </source>
</evidence>
<accession>A0A3D9T3W9</accession>
<keyword evidence="3" id="KW-1185">Reference proteome</keyword>
<sequence length="188" mass="20042">MQNDGTVHVSFWRTGALVAATITSGLTAGLFAAFSYAVMPALSRSDDRILIEVMQNVNEVILNPVFLSCFIGGPAFGVASTVTHWRTTDKVLRAWVIAGLAFYLATLAITAGAHVPLNYDLAAAGDPGRIEDLAAVRDAFEGKWVAANILRSLANVASFASFSWALVLLGRSKTRSTAAELRERVPSS</sequence>
<name>A0A3D9T3W9_9ACTN</name>
<reference evidence="2 3" key="1">
    <citation type="submission" date="2018-08" db="EMBL/GenBank/DDBJ databases">
        <title>Sequencing the genomes of 1000 actinobacteria strains.</title>
        <authorList>
            <person name="Klenk H.-P."/>
        </authorList>
    </citation>
    <scope>NUCLEOTIDE SEQUENCE [LARGE SCALE GENOMIC DNA]</scope>
    <source>
        <strain evidence="2 3">DSM 43927</strain>
    </source>
</reference>
<comment type="caution">
    <text evidence="2">The sequence shown here is derived from an EMBL/GenBank/DDBJ whole genome shotgun (WGS) entry which is preliminary data.</text>
</comment>
<evidence type="ECO:0000313" key="2">
    <source>
        <dbReference type="EMBL" id="REE99945.1"/>
    </source>
</evidence>
<dbReference type="RefSeq" id="WP_245974593.1">
    <property type="nucleotide sequence ID" value="NZ_QTTT01000001.1"/>
</dbReference>
<feature type="transmembrane region" description="Helical" evidence="1">
    <location>
        <begin position="149"/>
        <end position="169"/>
    </location>
</feature>
<feature type="transmembrane region" description="Helical" evidence="1">
    <location>
        <begin position="61"/>
        <end position="82"/>
    </location>
</feature>
<dbReference type="EMBL" id="QTTT01000001">
    <property type="protein sequence ID" value="REE99945.1"/>
    <property type="molecule type" value="Genomic_DNA"/>
</dbReference>